<dbReference type="SMART" id="SM00326">
    <property type="entry name" value="SH3"/>
    <property type="match status" value="1"/>
</dbReference>
<keyword evidence="5" id="KW-1133">Transmembrane helix</keyword>
<reference evidence="8 9" key="1">
    <citation type="submission" date="2016-07" db="EMBL/GenBank/DDBJ databases">
        <title>Pervasive Adenine N6-methylation of Active Genes in Fungi.</title>
        <authorList>
            <consortium name="DOE Joint Genome Institute"/>
            <person name="Mondo S.J."/>
            <person name="Dannebaum R.O."/>
            <person name="Kuo R.C."/>
            <person name="Labutti K."/>
            <person name="Haridas S."/>
            <person name="Kuo A."/>
            <person name="Salamov A."/>
            <person name="Ahrendt S.R."/>
            <person name="Lipzen A."/>
            <person name="Sullivan W."/>
            <person name="Andreopoulos W.B."/>
            <person name="Clum A."/>
            <person name="Lindquist E."/>
            <person name="Daum C."/>
            <person name="Ramamoorthy G.K."/>
            <person name="Gryganskyi A."/>
            <person name="Culley D."/>
            <person name="Magnuson J.K."/>
            <person name="James T.Y."/>
            <person name="O'Malley M.A."/>
            <person name="Stajich J.E."/>
            <person name="Spatafora J.W."/>
            <person name="Visel A."/>
            <person name="Grigoriev I.V."/>
        </authorList>
    </citation>
    <scope>NUCLEOTIDE SEQUENCE [LARGE SCALE GENOMIC DNA]</scope>
    <source>
        <strain evidence="8 9">CBS 931.73</strain>
    </source>
</reference>
<dbReference type="InterPro" id="IPR036028">
    <property type="entry name" value="SH3-like_dom_sf"/>
</dbReference>
<keyword evidence="6" id="KW-0732">Signal</keyword>
<proteinExistence type="predicted"/>
<dbReference type="InParanoid" id="A0A1Y1Y204"/>
<keyword evidence="2" id="KW-1015">Disulfide bond</keyword>
<keyword evidence="5" id="KW-0812">Transmembrane</keyword>
<evidence type="ECO:0000313" key="9">
    <source>
        <dbReference type="Proteomes" id="UP000193498"/>
    </source>
</evidence>
<evidence type="ECO:0000256" key="1">
    <source>
        <dbReference type="ARBA" id="ARBA00022443"/>
    </source>
</evidence>
<keyword evidence="5" id="KW-0472">Membrane</keyword>
<dbReference type="EMBL" id="MCFE01000296">
    <property type="protein sequence ID" value="ORX92020.1"/>
    <property type="molecule type" value="Genomic_DNA"/>
</dbReference>
<dbReference type="SUPFAM" id="SSF57440">
    <property type="entry name" value="Kringle-like"/>
    <property type="match status" value="1"/>
</dbReference>
<keyword evidence="1 3" id="KW-0728">SH3 domain</keyword>
<dbReference type="Proteomes" id="UP000193498">
    <property type="component" value="Unassembled WGS sequence"/>
</dbReference>
<dbReference type="Gene3D" id="2.30.30.40">
    <property type="entry name" value="SH3 Domains"/>
    <property type="match status" value="1"/>
</dbReference>
<dbReference type="InterPro" id="IPR013806">
    <property type="entry name" value="Kringle-like"/>
</dbReference>
<dbReference type="AlphaFoldDB" id="A0A1Y1Y204"/>
<evidence type="ECO:0000256" key="5">
    <source>
        <dbReference type="SAM" id="Phobius"/>
    </source>
</evidence>
<evidence type="ECO:0000256" key="6">
    <source>
        <dbReference type="SAM" id="SignalP"/>
    </source>
</evidence>
<comment type="caution">
    <text evidence="8">The sequence shown here is derived from an EMBL/GenBank/DDBJ whole genome shotgun (WGS) entry which is preliminary data.</text>
</comment>
<feature type="chain" id="PRO_5012056209" description="SH3 domain-containing protein" evidence="6">
    <location>
        <begin position="26"/>
        <end position="300"/>
    </location>
</feature>
<evidence type="ECO:0000256" key="3">
    <source>
        <dbReference type="PROSITE-ProRule" id="PRU00192"/>
    </source>
</evidence>
<organism evidence="8 9">
    <name type="scientific">Basidiobolus meristosporus CBS 931.73</name>
    <dbReference type="NCBI Taxonomy" id="1314790"/>
    <lineage>
        <taxon>Eukaryota</taxon>
        <taxon>Fungi</taxon>
        <taxon>Fungi incertae sedis</taxon>
        <taxon>Zoopagomycota</taxon>
        <taxon>Entomophthoromycotina</taxon>
        <taxon>Basidiobolomycetes</taxon>
        <taxon>Basidiobolales</taxon>
        <taxon>Basidiobolaceae</taxon>
        <taxon>Basidiobolus</taxon>
    </lineage>
</organism>
<feature type="transmembrane region" description="Helical" evidence="5">
    <location>
        <begin position="175"/>
        <end position="195"/>
    </location>
</feature>
<sequence>MKLYLHSLSVTALVLISTNISPLIAVNPTVRFSECASSYLYKGVQYQGCTEADNQGKPWCFLQRATVQDNWGYCQTDTVPLRVGSYNGQQVDCDVTSDAGNGTLVYGCFATSDKTFSCFSSKVNALVTCTGTKSDPSLPKKPLSANPSDSSVSSETSKEKVNNGGNPANGISTGVIGGVVAVVVVGVAGLAMLMYRRNQKKNAMMRLSHSHGMGLEPSMFEDAKMPPPHLQKTYTVVSTYTPTLGDELEIYPGDKVTVIVEYDDGWVQGINETRGRVKGVFPKHCVEEVSRCTSPEPTNL</sequence>
<protein>
    <recommendedName>
        <fullName evidence="7">SH3 domain-containing protein</fullName>
    </recommendedName>
</protein>
<accession>A0A1Y1Y204</accession>
<dbReference type="SUPFAM" id="SSF50044">
    <property type="entry name" value="SH3-domain"/>
    <property type="match status" value="1"/>
</dbReference>
<feature type="region of interest" description="Disordered" evidence="4">
    <location>
        <begin position="133"/>
        <end position="168"/>
    </location>
</feature>
<dbReference type="InterPro" id="IPR036943">
    <property type="entry name" value="FN_type2_sf"/>
</dbReference>
<evidence type="ECO:0000313" key="8">
    <source>
        <dbReference type="EMBL" id="ORX92020.1"/>
    </source>
</evidence>
<gene>
    <name evidence="8" type="ORF">K493DRAFT_316850</name>
</gene>
<keyword evidence="9" id="KW-1185">Reference proteome</keyword>
<dbReference type="Pfam" id="PF14604">
    <property type="entry name" value="SH3_9"/>
    <property type="match status" value="1"/>
</dbReference>
<name>A0A1Y1Y204_9FUNG</name>
<dbReference type="Gene3D" id="2.10.10.10">
    <property type="entry name" value="Fibronectin, type II, collagen-binding"/>
    <property type="match status" value="1"/>
</dbReference>
<feature type="domain" description="SH3" evidence="7">
    <location>
        <begin position="229"/>
        <end position="291"/>
    </location>
</feature>
<dbReference type="PROSITE" id="PS50002">
    <property type="entry name" value="SH3"/>
    <property type="match status" value="1"/>
</dbReference>
<evidence type="ECO:0000259" key="7">
    <source>
        <dbReference type="PROSITE" id="PS50002"/>
    </source>
</evidence>
<evidence type="ECO:0000256" key="2">
    <source>
        <dbReference type="ARBA" id="ARBA00023157"/>
    </source>
</evidence>
<evidence type="ECO:0000256" key="4">
    <source>
        <dbReference type="SAM" id="MobiDB-lite"/>
    </source>
</evidence>
<feature type="signal peptide" evidence="6">
    <location>
        <begin position="1"/>
        <end position="25"/>
    </location>
</feature>
<dbReference type="InterPro" id="IPR001452">
    <property type="entry name" value="SH3_domain"/>
</dbReference>
<dbReference type="OrthoDB" id="5340910at2759"/>